<proteinExistence type="predicted"/>
<dbReference type="RefSeq" id="WP_100019348.1">
    <property type="nucleotide sequence ID" value="NZ_CP024723.1"/>
</dbReference>
<sequence length="109" mass="12550">MKIVQDPSVYGYKAETGLFIPTGDFSLLPGLLKSIRSKVQRKANKASYMYERYKDIHESGDATSRQCTLMDKWRDNSQNLEGIINTLTEFQSFLERKEAIYEQTNESDA</sequence>
<dbReference type="EMBL" id="CP024723">
    <property type="protein sequence ID" value="ATV26381.1"/>
    <property type="molecule type" value="Genomic_DNA"/>
</dbReference>
<name>A0A2D3L774_PREIN</name>
<reference evidence="1 2" key="1">
    <citation type="submission" date="2017-11" db="EMBL/GenBank/DDBJ databases">
        <title>Genome sequencing of Prevotella intermedia KCOM 2837.</title>
        <authorList>
            <person name="Kook J.-K."/>
            <person name="Park S.-N."/>
            <person name="Lim Y.K."/>
        </authorList>
    </citation>
    <scope>NUCLEOTIDE SEQUENCE [LARGE SCALE GENOMIC DNA]</scope>
    <source>
        <strain evidence="1 2">KCOM 2837</strain>
    </source>
</reference>
<dbReference type="Proteomes" id="UP000229630">
    <property type="component" value="Chromosome 1"/>
</dbReference>
<dbReference type="AlphaFoldDB" id="A0A2D3L774"/>
<evidence type="ECO:0000313" key="2">
    <source>
        <dbReference type="Proteomes" id="UP000229630"/>
    </source>
</evidence>
<gene>
    <name evidence="1" type="ORF">CTM62_06395</name>
</gene>
<accession>A0A2D3L774</accession>
<organism evidence="1 2">
    <name type="scientific">Prevotella intermedia</name>
    <dbReference type="NCBI Taxonomy" id="28131"/>
    <lineage>
        <taxon>Bacteria</taxon>
        <taxon>Pseudomonadati</taxon>
        <taxon>Bacteroidota</taxon>
        <taxon>Bacteroidia</taxon>
        <taxon>Bacteroidales</taxon>
        <taxon>Prevotellaceae</taxon>
        <taxon>Prevotella</taxon>
    </lineage>
</organism>
<protein>
    <submittedName>
        <fullName evidence="1">Uncharacterized protein</fullName>
    </submittedName>
</protein>
<evidence type="ECO:0000313" key="1">
    <source>
        <dbReference type="EMBL" id="ATV26381.1"/>
    </source>
</evidence>